<evidence type="ECO:0000256" key="5">
    <source>
        <dbReference type="ARBA" id="ARBA00023004"/>
    </source>
</evidence>
<dbReference type="InterPro" id="IPR013785">
    <property type="entry name" value="Aldolase_TIM"/>
</dbReference>
<sequence>MPATPAPPRRPGEVRLKAAAPPVALDTPEGDGFALELPVVQKPQVASRPGGRPPWLRAKLPYGETFRDVQKTIEAHGLHTVCSSARCPNMGECWSAGTATFMILGNVCTRGCSFCAVLTGRPEQKDLDWDEPRRVAEAAQLMGLQHVVVTSINRDDREDGGAPIFAEVIRRVHDQDQTIEVLIPDMRGLRPALETVFEARPEVLNHNVETVPRLYRRVRPQADYQRSLDVIQLAKTEHGLRTKSGIMVGLGETPDEVVSLMADFAAHGVDVMTIGQYLQPTRHHLPVEEFVHPDRFAWYKEQGEALGIEHVESGPLVRSSYHAERHV</sequence>
<name>A0ABU3BV29_9BACT</name>
<dbReference type="InterPro" id="IPR007197">
    <property type="entry name" value="rSAM"/>
</dbReference>
<feature type="region of interest" description="Disordered" evidence="9">
    <location>
        <begin position="1"/>
        <end position="29"/>
    </location>
</feature>
<evidence type="ECO:0000256" key="8">
    <source>
        <dbReference type="HAMAP-Rule" id="MF_00206"/>
    </source>
</evidence>
<protein>
    <recommendedName>
        <fullName evidence="8">Lipoyl synthase</fullName>
        <ecNumber evidence="8">2.8.1.8</ecNumber>
    </recommendedName>
    <alternativeName>
        <fullName evidence="8">Lip-syn</fullName>
        <shortName evidence="8">LS</shortName>
    </alternativeName>
    <alternativeName>
        <fullName evidence="8">Lipoate synthase</fullName>
    </alternativeName>
    <alternativeName>
        <fullName evidence="8">Lipoic acid synthase</fullName>
    </alternativeName>
    <alternativeName>
        <fullName evidence="8">Sulfur insertion protein LipA</fullName>
    </alternativeName>
</protein>
<feature type="binding site" evidence="8">
    <location>
        <position position="112"/>
    </location>
    <ligand>
        <name>[4Fe-4S] cluster</name>
        <dbReference type="ChEBI" id="CHEBI:49883"/>
        <label>2</label>
        <note>4Fe-4S-S-AdoMet</note>
    </ligand>
</feature>
<dbReference type="NCBIfam" id="TIGR00510">
    <property type="entry name" value="lipA"/>
    <property type="match status" value="1"/>
</dbReference>
<dbReference type="Pfam" id="PF04055">
    <property type="entry name" value="Radical_SAM"/>
    <property type="match status" value="1"/>
</dbReference>
<keyword evidence="4 8" id="KW-0479">Metal-binding</keyword>
<feature type="binding site" evidence="8">
    <location>
        <position position="87"/>
    </location>
    <ligand>
        <name>[4Fe-4S] cluster</name>
        <dbReference type="ChEBI" id="CHEBI:49883"/>
        <label>1</label>
    </ligand>
</feature>
<dbReference type="InterPro" id="IPR058240">
    <property type="entry name" value="rSAM_sf"/>
</dbReference>
<evidence type="ECO:0000259" key="10">
    <source>
        <dbReference type="PROSITE" id="PS51918"/>
    </source>
</evidence>
<dbReference type="EMBL" id="JAVRHT010000055">
    <property type="protein sequence ID" value="MDT0633151.1"/>
    <property type="molecule type" value="Genomic_DNA"/>
</dbReference>
<keyword evidence="6 8" id="KW-0411">Iron-sulfur</keyword>
<evidence type="ECO:0000256" key="4">
    <source>
        <dbReference type="ARBA" id="ARBA00022723"/>
    </source>
</evidence>
<dbReference type="CDD" id="cd01335">
    <property type="entry name" value="Radical_SAM"/>
    <property type="match status" value="1"/>
</dbReference>
<dbReference type="PROSITE" id="PS51918">
    <property type="entry name" value="RADICAL_SAM"/>
    <property type="match status" value="1"/>
</dbReference>
<dbReference type="Gene3D" id="3.20.20.70">
    <property type="entry name" value="Aldolase class I"/>
    <property type="match status" value="1"/>
</dbReference>
<accession>A0ABU3BV29</accession>
<dbReference type="SFLD" id="SFLDS00029">
    <property type="entry name" value="Radical_SAM"/>
    <property type="match status" value="1"/>
</dbReference>
<evidence type="ECO:0000256" key="9">
    <source>
        <dbReference type="SAM" id="MobiDB-lite"/>
    </source>
</evidence>
<evidence type="ECO:0000256" key="1">
    <source>
        <dbReference type="ARBA" id="ARBA00022485"/>
    </source>
</evidence>
<comment type="pathway">
    <text evidence="8">Protein modification; protein lipoylation via endogenous pathway; protein N(6)-(lipoyl)lysine from octanoyl-[acyl-carrier-protein]: step 2/2.</text>
</comment>
<feature type="domain" description="Radical SAM core" evidence="10">
    <location>
        <begin position="94"/>
        <end position="309"/>
    </location>
</feature>
<feature type="binding site" evidence="8">
    <location>
        <position position="320"/>
    </location>
    <ligand>
        <name>[4Fe-4S] cluster</name>
        <dbReference type="ChEBI" id="CHEBI:49883"/>
        <label>1</label>
    </ligand>
</feature>
<dbReference type="InterPro" id="IPR003698">
    <property type="entry name" value="Lipoyl_synth"/>
</dbReference>
<comment type="catalytic activity">
    <reaction evidence="7 8">
        <text>[[Fe-S] cluster scaffold protein carrying a second [4Fe-4S](2+) cluster] + N(6)-octanoyl-L-lysyl-[protein] + 2 oxidized [2Fe-2S]-[ferredoxin] + 2 S-adenosyl-L-methionine + 4 H(+) = [[Fe-S] cluster scaffold protein] + N(6)-[(R)-dihydrolipoyl]-L-lysyl-[protein] + 4 Fe(3+) + 2 hydrogen sulfide + 2 5'-deoxyadenosine + 2 L-methionine + 2 reduced [2Fe-2S]-[ferredoxin]</text>
        <dbReference type="Rhea" id="RHEA:16585"/>
        <dbReference type="Rhea" id="RHEA-COMP:9928"/>
        <dbReference type="Rhea" id="RHEA-COMP:10000"/>
        <dbReference type="Rhea" id="RHEA-COMP:10001"/>
        <dbReference type="Rhea" id="RHEA-COMP:10475"/>
        <dbReference type="Rhea" id="RHEA-COMP:14568"/>
        <dbReference type="Rhea" id="RHEA-COMP:14569"/>
        <dbReference type="ChEBI" id="CHEBI:15378"/>
        <dbReference type="ChEBI" id="CHEBI:17319"/>
        <dbReference type="ChEBI" id="CHEBI:29034"/>
        <dbReference type="ChEBI" id="CHEBI:29919"/>
        <dbReference type="ChEBI" id="CHEBI:33722"/>
        <dbReference type="ChEBI" id="CHEBI:33737"/>
        <dbReference type="ChEBI" id="CHEBI:33738"/>
        <dbReference type="ChEBI" id="CHEBI:57844"/>
        <dbReference type="ChEBI" id="CHEBI:59789"/>
        <dbReference type="ChEBI" id="CHEBI:78809"/>
        <dbReference type="ChEBI" id="CHEBI:83100"/>
        <dbReference type="EC" id="2.8.1.8"/>
    </reaction>
</comment>
<dbReference type="EC" id="2.8.1.8" evidence="8"/>
<keyword evidence="1 8" id="KW-0004">4Fe-4S</keyword>
<comment type="function">
    <text evidence="8">Catalyzes the radical-mediated insertion of two sulfur atoms into the C-6 and C-8 positions of the octanoyl moiety bound to the lipoyl domains of lipoate-dependent enzymes, thereby converting the octanoylated domains into lipoylated derivatives.</text>
</comment>
<dbReference type="PANTHER" id="PTHR10949">
    <property type="entry name" value="LIPOYL SYNTHASE"/>
    <property type="match status" value="1"/>
</dbReference>
<organism evidence="11 12">
    <name type="scientific">Rubrivirga litoralis</name>
    <dbReference type="NCBI Taxonomy" id="3075598"/>
    <lineage>
        <taxon>Bacteria</taxon>
        <taxon>Pseudomonadati</taxon>
        <taxon>Rhodothermota</taxon>
        <taxon>Rhodothermia</taxon>
        <taxon>Rhodothermales</taxon>
        <taxon>Rubricoccaceae</taxon>
        <taxon>Rubrivirga</taxon>
    </lineage>
</organism>
<evidence type="ECO:0000256" key="7">
    <source>
        <dbReference type="ARBA" id="ARBA00047326"/>
    </source>
</evidence>
<comment type="caution">
    <text evidence="11">The sequence shown here is derived from an EMBL/GenBank/DDBJ whole genome shotgun (WGS) entry which is preliminary data.</text>
</comment>
<keyword evidence="12" id="KW-1185">Reference proteome</keyword>
<comment type="similarity">
    <text evidence="8">Belongs to the radical SAM superfamily. Lipoyl synthase family.</text>
</comment>
<dbReference type="PANTHER" id="PTHR10949:SF0">
    <property type="entry name" value="LIPOYL SYNTHASE, MITOCHONDRIAL"/>
    <property type="match status" value="1"/>
</dbReference>
<evidence type="ECO:0000256" key="3">
    <source>
        <dbReference type="ARBA" id="ARBA00022691"/>
    </source>
</evidence>
<gene>
    <name evidence="8 11" type="primary">lipA</name>
    <name evidence="11" type="ORF">RM540_15455</name>
</gene>
<comment type="cofactor">
    <cofactor evidence="8">
        <name>[4Fe-4S] cluster</name>
        <dbReference type="ChEBI" id="CHEBI:49883"/>
    </cofactor>
    <text evidence="8">Binds 2 [4Fe-4S] clusters per subunit. One cluster is coordinated with 3 cysteines and an exchangeable S-adenosyl-L-methionine.</text>
</comment>
<feature type="binding site" evidence="8">
    <location>
        <position position="93"/>
    </location>
    <ligand>
        <name>[4Fe-4S] cluster</name>
        <dbReference type="ChEBI" id="CHEBI:49883"/>
        <label>1</label>
    </ligand>
</feature>
<proteinExistence type="inferred from homology"/>
<keyword evidence="3 8" id="KW-0949">S-adenosyl-L-methionine</keyword>
<dbReference type="InterPro" id="IPR031691">
    <property type="entry name" value="LIAS_N"/>
</dbReference>
<dbReference type="Proteomes" id="UP001267426">
    <property type="component" value="Unassembled WGS sequence"/>
</dbReference>
<dbReference type="RefSeq" id="WP_311665764.1">
    <property type="nucleotide sequence ID" value="NZ_JAVRHT010000055.1"/>
</dbReference>
<reference evidence="11 12" key="1">
    <citation type="submission" date="2023-09" db="EMBL/GenBank/DDBJ databases">
        <authorList>
            <person name="Rey-Velasco X."/>
        </authorList>
    </citation>
    <scope>NUCLEOTIDE SEQUENCE [LARGE SCALE GENOMIC DNA]</scope>
    <source>
        <strain evidence="11 12">F394</strain>
    </source>
</reference>
<keyword evidence="5 8" id="KW-0408">Iron</keyword>
<keyword evidence="2 8" id="KW-0808">Transferase</keyword>
<keyword evidence="8" id="KW-0963">Cytoplasm</keyword>
<dbReference type="SFLD" id="SFLDG01058">
    <property type="entry name" value="lipoyl_synthase_like"/>
    <property type="match status" value="1"/>
</dbReference>
<dbReference type="NCBIfam" id="NF004019">
    <property type="entry name" value="PRK05481.1"/>
    <property type="match status" value="1"/>
</dbReference>
<dbReference type="NCBIfam" id="NF009544">
    <property type="entry name" value="PRK12928.1"/>
    <property type="match status" value="1"/>
</dbReference>
<dbReference type="SFLD" id="SFLDF00271">
    <property type="entry name" value="lipoyl_synthase"/>
    <property type="match status" value="1"/>
</dbReference>
<evidence type="ECO:0000313" key="12">
    <source>
        <dbReference type="Proteomes" id="UP001267426"/>
    </source>
</evidence>
<feature type="binding site" evidence="8">
    <location>
        <position position="82"/>
    </location>
    <ligand>
        <name>[4Fe-4S] cluster</name>
        <dbReference type="ChEBI" id="CHEBI:49883"/>
        <label>1</label>
    </ligand>
</feature>
<dbReference type="SUPFAM" id="SSF102114">
    <property type="entry name" value="Radical SAM enzymes"/>
    <property type="match status" value="1"/>
</dbReference>
<dbReference type="HAMAP" id="MF_00206">
    <property type="entry name" value="Lipoyl_synth"/>
    <property type="match status" value="1"/>
</dbReference>
<evidence type="ECO:0000256" key="2">
    <source>
        <dbReference type="ARBA" id="ARBA00022679"/>
    </source>
</evidence>
<comment type="subcellular location">
    <subcellularLocation>
        <location evidence="8">Cytoplasm</location>
    </subcellularLocation>
</comment>
<dbReference type="Pfam" id="PF16881">
    <property type="entry name" value="LIAS_N"/>
    <property type="match status" value="1"/>
</dbReference>
<evidence type="ECO:0000256" key="6">
    <source>
        <dbReference type="ARBA" id="ARBA00023014"/>
    </source>
</evidence>
<dbReference type="PIRSF" id="PIRSF005963">
    <property type="entry name" value="Lipoyl_synth"/>
    <property type="match status" value="1"/>
</dbReference>
<dbReference type="SMART" id="SM00729">
    <property type="entry name" value="Elp3"/>
    <property type="match status" value="1"/>
</dbReference>
<dbReference type="GO" id="GO:0016992">
    <property type="term" value="F:lipoate synthase activity"/>
    <property type="evidence" value="ECO:0007669"/>
    <property type="project" value="UniProtKB-EC"/>
</dbReference>
<feature type="binding site" evidence="8">
    <location>
        <position position="108"/>
    </location>
    <ligand>
        <name>[4Fe-4S] cluster</name>
        <dbReference type="ChEBI" id="CHEBI:49883"/>
        <label>2</label>
        <note>4Fe-4S-S-AdoMet</note>
    </ligand>
</feature>
<evidence type="ECO:0000313" key="11">
    <source>
        <dbReference type="EMBL" id="MDT0633151.1"/>
    </source>
</evidence>
<dbReference type="InterPro" id="IPR006638">
    <property type="entry name" value="Elp3/MiaA/NifB-like_rSAM"/>
</dbReference>
<feature type="binding site" evidence="8">
    <location>
        <position position="115"/>
    </location>
    <ligand>
        <name>[4Fe-4S] cluster</name>
        <dbReference type="ChEBI" id="CHEBI:49883"/>
        <label>2</label>
        <note>4Fe-4S-S-AdoMet</note>
    </ligand>
</feature>